<evidence type="ECO:0000259" key="3">
    <source>
        <dbReference type="Pfam" id="PF21044"/>
    </source>
</evidence>
<dbReference type="GeneTree" id="ENSGT00940000153251"/>
<reference evidence="4" key="5">
    <citation type="submission" date="2025-09" db="UniProtKB">
        <authorList>
            <consortium name="Ensembl"/>
        </authorList>
    </citation>
    <scope>IDENTIFICATION</scope>
</reference>
<accession>A0A4W3JYK4</accession>
<proteinExistence type="predicted"/>
<dbReference type="SUPFAM" id="SSF48371">
    <property type="entry name" value="ARM repeat"/>
    <property type="match status" value="1"/>
</dbReference>
<evidence type="ECO:0000256" key="2">
    <source>
        <dbReference type="SAM" id="Coils"/>
    </source>
</evidence>
<dbReference type="PANTHER" id="PTHR23161">
    <property type="entry name" value="PROTEIN CIP2A"/>
    <property type="match status" value="1"/>
</dbReference>
<dbReference type="InParanoid" id="A0A4W3JYK4"/>
<organism evidence="4 5">
    <name type="scientific">Callorhinchus milii</name>
    <name type="common">Ghost shark</name>
    <dbReference type="NCBI Taxonomy" id="7868"/>
    <lineage>
        <taxon>Eukaryota</taxon>
        <taxon>Metazoa</taxon>
        <taxon>Chordata</taxon>
        <taxon>Craniata</taxon>
        <taxon>Vertebrata</taxon>
        <taxon>Chondrichthyes</taxon>
        <taxon>Holocephali</taxon>
        <taxon>Chimaeriformes</taxon>
        <taxon>Callorhinchidae</taxon>
        <taxon>Callorhinchus</taxon>
    </lineage>
</organism>
<reference evidence="4" key="4">
    <citation type="submission" date="2025-08" db="UniProtKB">
        <authorList>
            <consortium name="Ensembl"/>
        </authorList>
    </citation>
    <scope>IDENTIFICATION</scope>
</reference>
<reference evidence="5" key="3">
    <citation type="journal article" date="2014" name="Nature">
        <title>Elephant shark genome provides unique insights into gnathostome evolution.</title>
        <authorList>
            <consortium name="International Elephant Shark Genome Sequencing Consortium"/>
            <person name="Venkatesh B."/>
            <person name="Lee A.P."/>
            <person name="Ravi V."/>
            <person name="Maurya A.K."/>
            <person name="Lian M.M."/>
            <person name="Swann J.B."/>
            <person name="Ohta Y."/>
            <person name="Flajnik M.F."/>
            <person name="Sutoh Y."/>
            <person name="Kasahara M."/>
            <person name="Hoon S."/>
            <person name="Gangu V."/>
            <person name="Roy S.W."/>
            <person name="Irimia M."/>
            <person name="Korzh V."/>
            <person name="Kondrychyn I."/>
            <person name="Lim Z.W."/>
            <person name="Tay B.H."/>
            <person name="Tohari S."/>
            <person name="Kong K.W."/>
            <person name="Ho S."/>
            <person name="Lorente-Galdos B."/>
            <person name="Quilez J."/>
            <person name="Marques-Bonet T."/>
            <person name="Raney B.J."/>
            <person name="Ingham P.W."/>
            <person name="Tay A."/>
            <person name="Hillier L.W."/>
            <person name="Minx P."/>
            <person name="Boehm T."/>
            <person name="Wilson R.K."/>
            <person name="Brenner S."/>
            <person name="Warren W.C."/>
        </authorList>
    </citation>
    <scope>NUCLEOTIDE SEQUENCE [LARGE SCALE GENOMIC DNA]</scope>
</reference>
<dbReference type="Ensembl" id="ENSCMIT00000048721.1">
    <property type="protein sequence ID" value="ENSCMIP00000048047.1"/>
    <property type="gene ID" value="ENSCMIG00000019661.1"/>
</dbReference>
<keyword evidence="2" id="KW-0175">Coiled coil</keyword>
<dbReference type="Gene3D" id="1.25.10.10">
    <property type="entry name" value="Leucine-rich Repeat Variant"/>
    <property type="match status" value="1"/>
</dbReference>
<evidence type="ECO:0000256" key="1">
    <source>
        <dbReference type="PROSITE-ProRule" id="PRU00259"/>
    </source>
</evidence>
<dbReference type="InterPro" id="IPR042510">
    <property type="entry name" value="CIP2A"/>
</dbReference>
<dbReference type="InterPro" id="IPR048701">
    <property type="entry name" value="CIP2A_N"/>
</dbReference>
<feature type="domain" description="CIP2A N-terminal" evidence="3">
    <location>
        <begin position="20"/>
        <end position="432"/>
    </location>
</feature>
<evidence type="ECO:0000313" key="4">
    <source>
        <dbReference type="Ensembl" id="ENSCMIP00000048047.1"/>
    </source>
</evidence>
<evidence type="ECO:0000313" key="5">
    <source>
        <dbReference type="Proteomes" id="UP000314986"/>
    </source>
</evidence>
<protein>
    <submittedName>
        <fullName evidence="4">Cellular inhibitor of PP2A</fullName>
    </submittedName>
</protein>
<dbReference type="PANTHER" id="PTHR23161:SF2">
    <property type="entry name" value="PROTEIN CIP2A"/>
    <property type="match status" value="1"/>
</dbReference>
<dbReference type="InterPro" id="IPR011989">
    <property type="entry name" value="ARM-like"/>
</dbReference>
<dbReference type="STRING" id="7868.ENSCMIP00000048047"/>
<feature type="coiled-coil region" evidence="2">
    <location>
        <begin position="633"/>
        <end position="720"/>
    </location>
</feature>
<dbReference type="PROSITE" id="PS50176">
    <property type="entry name" value="ARM_REPEAT"/>
    <property type="match status" value="1"/>
</dbReference>
<dbReference type="Pfam" id="PF21044">
    <property type="entry name" value="CIP2A_N"/>
    <property type="match status" value="2"/>
</dbReference>
<gene>
    <name evidence="4" type="primary">cip2a</name>
</gene>
<dbReference type="FunCoup" id="A0A4W3JYK4">
    <property type="interactions" value="311"/>
</dbReference>
<name>A0A4W3JYK4_CALMI</name>
<keyword evidence="5" id="KW-1185">Reference proteome</keyword>
<reference evidence="5" key="2">
    <citation type="journal article" date="2007" name="PLoS Biol.">
        <title>Survey sequencing and comparative analysis of the elephant shark (Callorhinchus milii) genome.</title>
        <authorList>
            <person name="Venkatesh B."/>
            <person name="Kirkness E.F."/>
            <person name="Loh Y.H."/>
            <person name="Halpern A.L."/>
            <person name="Lee A.P."/>
            <person name="Johnson J."/>
            <person name="Dandona N."/>
            <person name="Viswanathan L.D."/>
            <person name="Tay A."/>
            <person name="Venter J.C."/>
            <person name="Strausberg R.L."/>
            <person name="Brenner S."/>
        </authorList>
    </citation>
    <scope>NUCLEOTIDE SEQUENCE [LARGE SCALE GENOMIC DNA]</scope>
</reference>
<dbReference type="InterPro" id="IPR000225">
    <property type="entry name" value="Armadillo"/>
</dbReference>
<feature type="repeat" description="ARM" evidence="1">
    <location>
        <begin position="54"/>
        <end position="93"/>
    </location>
</feature>
<dbReference type="AlphaFoldDB" id="A0A4W3JYK4"/>
<feature type="domain" description="CIP2A N-terminal" evidence="3">
    <location>
        <begin position="489"/>
        <end position="552"/>
    </location>
</feature>
<reference evidence="5" key="1">
    <citation type="journal article" date="2006" name="Science">
        <title>Ancient noncoding elements conserved in the human genome.</title>
        <authorList>
            <person name="Venkatesh B."/>
            <person name="Kirkness E.F."/>
            <person name="Loh Y.H."/>
            <person name="Halpern A.L."/>
            <person name="Lee A.P."/>
            <person name="Johnson J."/>
            <person name="Dandona N."/>
            <person name="Viswanathan L.D."/>
            <person name="Tay A."/>
            <person name="Venter J.C."/>
            <person name="Strausberg R.L."/>
            <person name="Brenner S."/>
        </authorList>
    </citation>
    <scope>NUCLEOTIDE SEQUENCE [LARGE SCALE GENOMIC DNA]</scope>
</reference>
<dbReference type="Proteomes" id="UP000314986">
    <property type="component" value="Unassembled WGS sequence"/>
</dbReference>
<feature type="coiled-coil region" evidence="2">
    <location>
        <begin position="796"/>
        <end position="872"/>
    </location>
</feature>
<dbReference type="InterPro" id="IPR016024">
    <property type="entry name" value="ARM-type_fold"/>
</dbReference>
<sequence length="900" mass="101965">MDLTTCMKSLLLAISQYKNVKSEVNASQVQRQLDVIYGMKAVMVFASNQSLPSECLNSLVELIADPNTTVSLTLKIIGLLTQLASDNESREALNTIYNLISTLAAVVHHNSATPSEQVVLQLLQKITYNTRVFHGSANIDDLFAFLVKHIQAPEDEITMPCLGLMANLCRHNVAIQAHIKSLNYIKGFYRTLIRFLGHSSLTVVVFALSILASLTLNEEVGEKLFHAKNIHQTFQLIFNILINGDGTLTRKYTVDLLVDLLRNPKIADYLQRYEYFNSCLSQVLGLLHGKDSDSATKILELLLAFCSVTSLRRILCHAMFGASFQQSLVATKLKPQVKPSEPIISLLHWSSQPLENPESCSLLALVLLKELFEEVVDSSLWTTLQPFLELLLPVLLEQLQIPEHPLEGGLVKKKYDRIAKTIDVLLDILCEQILTSLGYLHLLCWSSAIMMSRCSVLLRLHVFLSHLILTKQKSIPSMQHVLCYNVLQFIIYVFLQDQRLITPLSFALTSEHRDHVQLGLQILFEAAPLPEFPAVLLGEAIAANNACKQQQFEHVTKKNPVQQHSTNFIASWNGSHPKPSNNASASRENIHELIQKLQSGIELKEQVKDVRLSEMMDVYEQKLSSLASKETRLQDLLEAKALALAQADRLIAQYRCQRAHAEAEARQLASLLMDAERKNEELDGVLKTQLMETECAKSDMEQLFQDNRKLQTVAEEHESLKVESVYRAQRLVNIMLFYGYFFWLFSKKQFEQQHQERTNSAIELILQTAMSPISNARIIIINLSIHLNKLRLIYSLTGLQQKIKAQEEKAKKMEKEKNDMEETIDILRKELSKTELTRKELSIKVSSLEVQKIQLEGRLKEKEALLKVQEEELGKHSHMIAMIHSLSGGKVQTNTVNLNL</sequence>